<gene>
    <name evidence="2" type="ORF">S01H1_09115</name>
</gene>
<comment type="caution">
    <text evidence="2">The sequence shown here is derived from an EMBL/GenBank/DDBJ whole genome shotgun (WGS) entry which is preliminary data.</text>
</comment>
<protein>
    <recommendedName>
        <fullName evidence="1">RNA ligase domain-containing protein</fullName>
    </recommendedName>
</protein>
<feature type="domain" description="RNA ligase" evidence="1">
    <location>
        <begin position="148"/>
        <end position="351"/>
    </location>
</feature>
<organism evidence="2">
    <name type="scientific">marine sediment metagenome</name>
    <dbReference type="NCBI Taxonomy" id="412755"/>
    <lineage>
        <taxon>unclassified sequences</taxon>
        <taxon>metagenomes</taxon>
        <taxon>ecological metagenomes</taxon>
    </lineage>
</organism>
<dbReference type="Gene3D" id="3.30.470.30">
    <property type="entry name" value="DNA ligase/mRNA capping enzyme"/>
    <property type="match status" value="1"/>
</dbReference>
<dbReference type="Pfam" id="PF09414">
    <property type="entry name" value="RNA_ligase"/>
    <property type="match status" value="1"/>
</dbReference>
<dbReference type="InterPro" id="IPR021122">
    <property type="entry name" value="RNA_ligase_dom_REL/Rnl2"/>
</dbReference>
<dbReference type="EMBL" id="BARS01004658">
    <property type="protein sequence ID" value="GAF81631.1"/>
    <property type="molecule type" value="Genomic_DNA"/>
</dbReference>
<name>X0T2Q8_9ZZZZ</name>
<accession>X0T2Q8</accession>
<dbReference type="AlphaFoldDB" id="X0T2Q8"/>
<evidence type="ECO:0000259" key="1">
    <source>
        <dbReference type="Pfam" id="PF09414"/>
    </source>
</evidence>
<feature type="non-terminal residue" evidence="2">
    <location>
        <position position="1"/>
    </location>
</feature>
<dbReference type="Pfam" id="PF21189">
    <property type="entry name" value="PHA02142"/>
    <property type="match status" value="1"/>
</dbReference>
<reference evidence="2" key="1">
    <citation type="journal article" date="2014" name="Front. Microbiol.">
        <title>High frequency of phylogenetically diverse reductive dehalogenase-homologous genes in deep subseafloor sedimentary metagenomes.</title>
        <authorList>
            <person name="Kawai M."/>
            <person name="Futagami T."/>
            <person name="Toyoda A."/>
            <person name="Takaki Y."/>
            <person name="Nishi S."/>
            <person name="Hori S."/>
            <person name="Arai W."/>
            <person name="Tsubouchi T."/>
            <person name="Morono Y."/>
            <person name="Uchiyama I."/>
            <person name="Ito T."/>
            <person name="Fujiyama A."/>
            <person name="Inagaki F."/>
            <person name="Takami H."/>
        </authorList>
    </citation>
    <scope>NUCLEOTIDE SEQUENCE</scope>
    <source>
        <strain evidence="2">Expedition CK06-06</strain>
    </source>
</reference>
<evidence type="ECO:0000313" key="2">
    <source>
        <dbReference type="EMBL" id="GAF81631.1"/>
    </source>
</evidence>
<dbReference type="SUPFAM" id="SSF56091">
    <property type="entry name" value="DNA ligase/mRNA capping enzyme, catalytic domain"/>
    <property type="match status" value="1"/>
</dbReference>
<sequence>LDIATVKGWNCVVGKDSIKVGDLVVYITPDDAVLPHKLMEILFNNTKISAPSNGRIRTIKIRGAISQGLIITENQLKDFYPEIKKRFVVGSIMDEYLEITKYEPKEKSPYSTRGGNQTFKKQINPNFRKYTDINHLKNYPDIFRPDEYIVITEKIHGTNFRAGYVPIHHYTGWKKWLKKIRSWIDKKNFKYPGYEFVFGSHNIQLQEKNKNNRKKRKSMKKYFKKNVYECIVEQYKLRDILAPDEVIYGEIYGANIQKKYQYGLTDSIALAIFDIIHYKKWIDFENAFWRCIDLELQYVPILFKGYRNEIDFDEIVRGPSILCATQKIREGIVVQPYREKAGYMGRMIFKYLNPDYLIKKGNSDWH</sequence>
<proteinExistence type="predicted"/>